<dbReference type="InterPro" id="IPR029058">
    <property type="entry name" value="AB_hydrolase_fold"/>
</dbReference>
<dbReference type="Gene3D" id="3.40.50.1820">
    <property type="entry name" value="alpha/beta hydrolase"/>
    <property type="match status" value="1"/>
</dbReference>
<dbReference type="PANTHER" id="PTHR42916:SF1">
    <property type="entry name" value="PROTEIN PHYLLO, CHLOROPLASTIC"/>
    <property type="match status" value="1"/>
</dbReference>
<name>A0ABY4P7X6_9LACO</name>
<comment type="function">
    <text evidence="3">Catalyzes a proton abstraction reaction that results in 2,5-elimination of pyruvate from 2-succinyl-5-enolpyruvyl-6-hydroxy-3-cyclohexene-1-carboxylate (SEPHCHC) and the formation of 2-succinyl-6-hydroxy-2,4-cyclohexadiene-1-carboxylate (SHCHC).</text>
</comment>
<keyword evidence="1 3" id="KW-0474">Menaquinone biosynthesis</keyword>
<comment type="catalytic activity">
    <reaction evidence="3">
        <text>5-enolpyruvoyl-6-hydroxy-2-succinyl-cyclohex-3-ene-1-carboxylate = (1R,6R)-6-hydroxy-2-succinyl-cyclohexa-2,4-diene-1-carboxylate + pyruvate</text>
        <dbReference type="Rhea" id="RHEA:25597"/>
        <dbReference type="ChEBI" id="CHEBI:15361"/>
        <dbReference type="ChEBI" id="CHEBI:58689"/>
        <dbReference type="ChEBI" id="CHEBI:58818"/>
        <dbReference type="EC" id="4.2.99.20"/>
    </reaction>
</comment>
<keyword evidence="6" id="KW-1185">Reference proteome</keyword>
<reference evidence="5" key="1">
    <citation type="journal article" date="2022" name="Int. J. Syst. Evol. Microbiol.">
        <title>Apilactobacillus apisilvae sp. nov., Nicolia spurrieriana gen. nov. sp. nov., Bombilactobacillus folatiphilus sp. nov. and Bombilactobacillus thymidiniphilus sp. nov., four new lactic acid bacterial isolates from stingless bees Tetragonula carbonaria and Austroplebeia australis.</title>
        <authorList>
            <person name="Oliphant S.A."/>
            <person name="Watson-Haigh N.S."/>
            <person name="Sumby K.M."/>
            <person name="Gardner J."/>
            <person name="Groom S."/>
            <person name="Jiranek V."/>
        </authorList>
    </citation>
    <scope>NUCLEOTIDE SEQUENCE</scope>
    <source>
        <strain evidence="5">SG4_D2</strain>
    </source>
</reference>
<dbReference type="InterPro" id="IPR022485">
    <property type="entry name" value="SHCHC_synthase_MenH"/>
</dbReference>
<dbReference type="GO" id="GO:0070205">
    <property type="term" value="F:2-succinyl-6-hydroxy-2,4-cyclohexadiene-1-carboxylate synthase activity"/>
    <property type="evidence" value="ECO:0007669"/>
    <property type="project" value="UniProtKB-EC"/>
</dbReference>
<keyword evidence="2 3" id="KW-0456">Lyase</keyword>
<evidence type="ECO:0000313" key="5">
    <source>
        <dbReference type="EMBL" id="UQS81799.1"/>
    </source>
</evidence>
<evidence type="ECO:0000259" key="4">
    <source>
        <dbReference type="Pfam" id="PF00561"/>
    </source>
</evidence>
<dbReference type="InterPro" id="IPR000073">
    <property type="entry name" value="AB_hydrolase_1"/>
</dbReference>
<comment type="pathway">
    <text evidence="3">Quinol/quinone metabolism; 1,4-dihydroxy-2-naphthoate biosynthesis; 1,4-dihydroxy-2-naphthoate from chorismate: step 3/7.</text>
</comment>
<sequence>MQVKIGKHTFFVQKSGQGQPHWVFWHGFMGSGHDFAQISEKLPGTCWTVDLLGHGQTNKVASAAPYQMAQQIAQLAALLQTLVGTQAINLVGYSMGGRLALGYALMYPEHIENLILESSTAGLKTPQQRQQRQQHDALLAQKLRTEPLVQFVDAWEQLPLFESQKQLPTQLQVRIRQQRLAQDPLALAASLEGMGTGTMPNFWPRLQNLRVPVTLIAGQKDVKFQRLTAQMAHQLPIVQRLVVANAGHNVHLEQPQIYQMILERLVHAN</sequence>
<proteinExistence type="inferred from homology"/>
<evidence type="ECO:0000256" key="3">
    <source>
        <dbReference type="HAMAP-Rule" id="MF_01660"/>
    </source>
</evidence>
<gene>
    <name evidence="3 5" type="primary">menH</name>
    <name evidence="5" type="ORF">MOO45_06240</name>
</gene>
<evidence type="ECO:0000256" key="1">
    <source>
        <dbReference type="ARBA" id="ARBA00022428"/>
    </source>
</evidence>
<dbReference type="RefSeq" id="WP_249514067.1">
    <property type="nucleotide sequence ID" value="NZ_CP093366.1"/>
</dbReference>
<evidence type="ECO:0000313" key="6">
    <source>
        <dbReference type="Proteomes" id="UP000831495"/>
    </source>
</evidence>
<feature type="domain" description="AB hydrolase-1" evidence="4">
    <location>
        <begin position="23"/>
        <end position="255"/>
    </location>
</feature>
<accession>A0ABY4P7X6</accession>
<comment type="similarity">
    <text evidence="3">Belongs to the AB hydrolase superfamily. MenH family.</text>
</comment>
<protein>
    <recommendedName>
        <fullName evidence="3">Putative 2-succinyl-6-hydroxy-2,4-cyclohexadiene-1-carboxylate synthase</fullName>
        <shortName evidence="3">SHCHC synthase</shortName>
        <ecNumber evidence="3">4.2.99.20</ecNumber>
    </recommendedName>
</protein>
<comment type="pathway">
    <text evidence="3">Quinol/quinone metabolism; menaquinone biosynthesis.</text>
</comment>
<organism evidence="5 6">
    <name type="scientific">Bombilactobacillus folatiphilus</name>
    <dbReference type="NCBI Taxonomy" id="2923362"/>
    <lineage>
        <taxon>Bacteria</taxon>
        <taxon>Bacillati</taxon>
        <taxon>Bacillota</taxon>
        <taxon>Bacilli</taxon>
        <taxon>Lactobacillales</taxon>
        <taxon>Lactobacillaceae</taxon>
        <taxon>Bombilactobacillus</taxon>
    </lineage>
</organism>
<dbReference type="EC" id="4.2.99.20" evidence="3"/>
<dbReference type="SUPFAM" id="SSF53474">
    <property type="entry name" value="alpha/beta-Hydrolases"/>
    <property type="match status" value="1"/>
</dbReference>
<dbReference type="Proteomes" id="UP000831495">
    <property type="component" value="Chromosome"/>
</dbReference>
<dbReference type="PRINTS" id="PR00111">
    <property type="entry name" value="ABHYDROLASE"/>
</dbReference>
<dbReference type="PANTHER" id="PTHR42916">
    <property type="entry name" value="2-SUCCINYL-5-ENOLPYRUVYL-6-HYDROXY-3-CYCLOHEXENE-1-CARBOXYLATE SYNTHASE"/>
    <property type="match status" value="1"/>
</dbReference>
<evidence type="ECO:0000256" key="2">
    <source>
        <dbReference type="ARBA" id="ARBA00023239"/>
    </source>
</evidence>
<dbReference type="EMBL" id="CP093366">
    <property type="protein sequence ID" value="UQS81799.1"/>
    <property type="molecule type" value="Genomic_DNA"/>
</dbReference>
<dbReference type="HAMAP" id="MF_01660">
    <property type="entry name" value="MenH"/>
    <property type="match status" value="1"/>
</dbReference>
<dbReference type="Pfam" id="PF00561">
    <property type="entry name" value="Abhydrolase_1"/>
    <property type="match status" value="1"/>
</dbReference>
<comment type="subunit">
    <text evidence="3">Monomer.</text>
</comment>
<dbReference type="NCBIfam" id="TIGR03695">
    <property type="entry name" value="menH_SHCHC"/>
    <property type="match status" value="1"/>
</dbReference>